<reference evidence="9 10" key="1">
    <citation type="submission" date="2024-01" db="EMBL/GenBank/DDBJ databases">
        <authorList>
            <person name="Allen C."/>
            <person name="Tagirdzhanova G."/>
        </authorList>
    </citation>
    <scope>NUCLEOTIDE SEQUENCE [LARGE SCALE GENOMIC DNA]</scope>
</reference>
<evidence type="ECO:0000313" key="9">
    <source>
        <dbReference type="EMBL" id="CAK7231692.1"/>
    </source>
</evidence>
<feature type="transmembrane region" description="Helical" evidence="7">
    <location>
        <begin position="213"/>
        <end position="233"/>
    </location>
</feature>
<evidence type="ECO:0000313" key="10">
    <source>
        <dbReference type="Proteomes" id="UP001642406"/>
    </source>
</evidence>
<dbReference type="PANTHER" id="PTHR43791:SF55">
    <property type="entry name" value="TRANSPORTER, PUTATIVE (AFU_ORTHOLOGUE AFUA_6G01820)-RELATED"/>
    <property type="match status" value="1"/>
</dbReference>
<comment type="caution">
    <text evidence="9">The sequence shown here is derived from an EMBL/GenBank/DDBJ whole genome shotgun (WGS) entry which is preliminary data.</text>
</comment>
<feature type="compositionally biased region" description="Basic and acidic residues" evidence="6">
    <location>
        <begin position="1"/>
        <end position="11"/>
    </location>
</feature>
<proteinExistence type="predicted"/>
<feature type="domain" description="Major facilitator superfamily (MFS) profile" evidence="8">
    <location>
        <begin position="75"/>
        <end position="498"/>
    </location>
</feature>
<comment type="subcellular location">
    <subcellularLocation>
        <location evidence="1">Membrane</location>
        <topology evidence="1">Multi-pass membrane protein</topology>
    </subcellularLocation>
</comment>
<evidence type="ECO:0000256" key="6">
    <source>
        <dbReference type="SAM" id="MobiDB-lite"/>
    </source>
</evidence>
<dbReference type="InterPro" id="IPR011701">
    <property type="entry name" value="MFS"/>
</dbReference>
<accession>A0ABP0CJA6</accession>
<feature type="transmembrane region" description="Helical" evidence="7">
    <location>
        <begin position="122"/>
        <end position="144"/>
    </location>
</feature>
<evidence type="ECO:0000256" key="5">
    <source>
        <dbReference type="ARBA" id="ARBA00023136"/>
    </source>
</evidence>
<feature type="transmembrane region" description="Helical" evidence="7">
    <location>
        <begin position="348"/>
        <end position="368"/>
    </location>
</feature>
<feature type="transmembrane region" description="Helical" evidence="7">
    <location>
        <begin position="151"/>
        <end position="175"/>
    </location>
</feature>
<feature type="transmembrane region" description="Helical" evidence="7">
    <location>
        <begin position="312"/>
        <end position="336"/>
    </location>
</feature>
<evidence type="ECO:0000259" key="8">
    <source>
        <dbReference type="PROSITE" id="PS50850"/>
    </source>
</evidence>
<organism evidence="9 10">
    <name type="scientific">Sporothrix bragantina</name>
    <dbReference type="NCBI Taxonomy" id="671064"/>
    <lineage>
        <taxon>Eukaryota</taxon>
        <taxon>Fungi</taxon>
        <taxon>Dikarya</taxon>
        <taxon>Ascomycota</taxon>
        <taxon>Pezizomycotina</taxon>
        <taxon>Sordariomycetes</taxon>
        <taxon>Sordariomycetidae</taxon>
        <taxon>Ophiostomatales</taxon>
        <taxon>Ophiostomataceae</taxon>
        <taxon>Sporothrix</taxon>
    </lineage>
</organism>
<evidence type="ECO:0000256" key="4">
    <source>
        <dbReference type="ARBA" id="ARBA00022989"/>
    </source>
</evidence>
<dbReference type="Proteomes" id="UP001642406">
    <property type="component" value="Unassembled WGS sequence"/>
</dbReference>
<feature type="transmembrane region" description="Helical" evidence="7">
    <location>
        <begin position="375"/>
        <end position="395"/>
    </location>
</feature>
<keyword evidence="10" id="KW-1185">Reference proteome</keyword>
<keyword evidence="5 7" id="KW-0472">Membrane</keyword>
<evidence type="ECO:0000256" key="7">
    <source>
        <dbReference type="SAM" id="Phobius"/>
    </source>
</evidence>
<dbReference type="PANTHER" id="PTHR43791">
    <property type="entry name" value="PERMEASE-RELATED"/>
    <property type="match status" value="1"/>
</dbReference>
<feature type="transmembrane region" description="Helical" evidence="7">
    <location>
        <begin position="407"/>
        <end position="427"/>
    </location>
</feature>
<feature type="transmembrane region" description="Helical" evidence="7">
    <location>
        <begin position="439"/>
        <end position="459"/>
    </location>
</feature>
<feature type="transmembrane region" description="Helical" evidence="7">
    <location>
        <begin position="471"/>
        <end position="493"/>
    </location>
</feature>
<keyword evidence="4 7" id="KW-1133">Transmembrane helix</keyword>
<dbReference type="Pfam" id="PF07690">
    <property type="entry name" value="MFS_1"/>
    <property type="match status" value="1"/>
</dbReference>
<keyword evidence="2" id="KW-0813">Transport</keyword>
<evidence type="ECO:0000256" key="1">
    <source>
        <dbReference type="ARBA" id="ARBA00004141"/>
    </source>
</evidence>
<feature type="transmembrane region" description="Helical" evidence="7">
    <location>
        <begin position="181"/>
        <end position="201"/>
    </location>
</feature>
<dbReference type="InterPro" id="IPR036259">
    <property type="entry name" value="MFS_trans_sf"/>
</dbReference>
<gene>
    <name evidence="9" type="ORF">SBRCBS47491_008017</name>
</gene>
<feature type="region of interest" description="Disordered" evidence="6">
    <location>
        <begin position="1"/>
        <end position="52"/>
    </location>
</feature>
<protein>
    <recommendedName>
        <fullName evidence="8">Major facilitator superfamily (MFS) profile domain-containing protein</fullName>
    </recommendedName>
</protein>
<feature type="transmembrane region" description="Helical" evidence="7">
    <location>
        <begin position="245"/>
        <end position="264"/>
    </location>
</feature>
<sequence>MTTAEEIHDAPRGSPVAELPEKSNNAIPTSTPVPVSTPGPDPTGEESATELLSEEARPIDPAAAKRVLRKIDRFLLPTLVIGYGLMYWDKAILGSAALFGMTTDLKLAVVDPVTGAKDTSRLSWATSLFYFGQLAGSFPMSYLVQHAPTRWVLGPGMMVWAVVCAATAGVTTWQGLYVQRFVLGFFESIVPTSFLLIVGSFYTQEEQTLRQSWWWTASGWFVIIGGSLNYGFAQITSGSLRPWQYIYIFAGVLTFLFGLLGFFIPSSPVDAWMLTPAERIVAVERLRAGQTGVRQPQIKPSQIKEAVLDVKVWLIALIMASGYTVNGAVTGFGPLIVSTFGFSSLDAILLQFPLGLISALSMLGAGYLGMRVRNVRLIIVLVACLPTMAAFIIIWKSKWSNHAAAPVVGYSLMGFFSPVVSMALVLASTNVAGATKKSFMSGVVFVAYCVGNIVGPQMIRSQTVKQHYPALWGGLLGCYSITILSAATLYFVLYRENKKREALEMDETERSKLAFKDLTDKENKYFRYAL</sequence>
<evidence type="ECO:0000256" key="3">
    <source>
        <dbReference type="ARBA" id="ARBA00022692"/>
    </source>
</evidence>
<evidence type="ECO:0000256" key="2">
    <source>
        <dbReference type="ARBA" id="ARBA00022448"/>
    </source>
</evidence>
<dbReference type="PROSITE" id="PS50850">
    <property type="entry name" value="MFS"/>
    <property type="match status" value="1"/>
</dbReference>
<dbReference type="InterPro" id="IPR020846">
    <property type="entry name" value="MFS_dom"/>
</dbReference>
<feature type="transmembrane region" description="Helical" evidence="7">
    <location>
        <begin position="74"/>
        <end position="102"/>
    </location>
</feature>
<dbReference type="Gene3D" id="1.20.1250.20">
    <property type="entry name" value="MFS general substrate transporter like domains"/>
    <property type="match status" value="2"/>
</dbReference>
<name>A0ABP0CJA6_9PEZI</name>
<keyword evidence="3 7" id="KW-0812">Transmembrane</keyword>
<dbReference type="SUPFAM" id="SSF103473">
    <property type="entry name" value="MFS general substrate transporter"/>
    <property type="match status" value="1"/>
</dbReference>
<dbReference type="EMBL" id="CAWUHC010000097">
    <property type="protein sequence ID" value="CAK7231692.1"/>
    <property type="molecule type" value="Genomic_DNA"/>
</dbReference>